<name>X0T307_9ZZZZ</name>
<dbReference type="InterPro" id="IPR049517">
    <property type="entry name" value="ACX-like_C"/>
</dbReference>
<feature type="domain" description="Acetophenone carboxylase-like C-terminal" evidence="1">
    <location>
        <begin position="11"/>
        <end position="94"/>
    </location>
</feature>
<proteinExistence type="predicted"/>
<dbReference type="EMBL" id="BARS01009999">
    <property type="protein sequence ID" value="GAF82532.1"/>
    <property type="molecule type" value="Genomic_DNA"/>
</dbReference>
<reference evidence="2" key="1">
    <citation type="journal article" date="2014" name="Front. Microbiol.">
        <title>High frequency of phylogenetically diverse reductive dehalogenase-homologous genes in deep subseafloor sedimentary metagenomes.</title>
        <authorList>
            <person name="Kawai M."/>
            <person name="Futagami T."/>
            <person name="Toyoda A."/>
            <person name="Takaki Y."/>
            <person name="Nishi S."/>
            <person name="Hori S."/>
            <person name="Arai W."/>
            <person name="Tsubouchi T."/>
            <person name="Morono Y."/>
            <person name="Uchiyama I."/>
            <person name="Ito T."/>
            <person name="Fujiyama A."/>
            <person name="Inagaki F."/>
            <person name="Takami H."/>
        </authorList>
    </citation>
    <scope>NUCLEOTIDE SEQUENCE</scope>
    <source>
        <strain evidence="2">Expedition CK06-06</strain>
    </source>
</reference>
<accession>X0T307</accession>
<evidence type="ECO:0000259" key="1">
    <source>
        <dbReference type="Pfam" id="PF19278"/>
    </source>
</evidence>
<dbReference type="Pfam" id="PF19278">
    <property type="entry name" value="Hydant_A_C"/>
    <property type="match status" value="1"/>
</dbReference>
<organism evidence="2">
    <name type="scientific">marine sediment metagenome</name>
    <dbReference type="NCBI Taxonomy" id="412755"/>
    <lineage>
        <taxon>unclassified sequences</taxon>
        <taxon>metagenomes</taxon>
        <taxon>ecological metagenomes</taxon>
    </lineage>
</organism>
<gene>
    <name evidence="2" type="ORF">S01H1_18663</name>
</gene>
<evidence type="ECO:0000313" key="2">
    <source>
        <dbReference type="EMBL" id="GAF82532.1"/>
    </source>
</evidence>
<comment type="caution">
    <text evidence="2">The sequence shown here is derived from an EMBL/GenBank/DDBJ whole genome shotgun (WGS) entry which is preliminary data.</text>
</comment>
<protein>
    <recommendedName>
        <fullName evidence="1">Acetophenone carboxylase-like C-terminal domain-containing protein</fullName>
    </recommendedName>
</protein>
<sequence length="116" mass="13327">MGTPIELINLRLTSIGKTTKPKFKKEEYDELDSSKALKKKRKVYLPLKGTFEEVPVYDGHMLRYGNKVEGPAVIEQVNTTTFVTPEYNILCDKYGSYTMYLKTKEKEIKEKIVGAK</sequence>
<dbReference type="AlphaFoldDB" id="X0T307"/>